<accession>A0A4R7VW18</accession>
<dbReference type="InterPro" id="IPR045647">
    <property type="entry name" value="DUF6401"/>
</dbReference>
<protein>
    <submittedName>
        <fullName evidence="1">Uncharacterized protein</fullName>
    </submittedName>
</protein>
<name>A0A4R7VW18_9PSEU</name>
<reference evidence="1 2" key="1">
    <citation type="submission" date="2019-03" db="EMBL/GenBank/DDBJ databases">
        <title>Genomic Encyclopedia of Archaeal and Bacterial Type Strains, Phase II (KMG-II): from individual species to whole genera.</title>
        <authorList>
            <person name="Goeker M."/>
        </authorList>
    </citation>
    <scope>NUCLEOTIDE SEQUENCE [LARGE SCALE GENOMIC DNA]</scope>
    <source>
        <strain evidence="1 2">DSM 45499</strain>
    </source>
</reference>
<proteinExistence type="predicted"/>
<dbReference type="RefSeq" id="WP_133902709.1">
    <property type="nucleotide sequence ID" value="NZ_SOCP01000004.1"/>
</dbReference>
<organism evidence="1 2">
    <name type="scientific">Actinophytocola oryzae</name>
    <dbReference type="NCBI Taxonomy" id="502181"/>
    <lineage>
        <taxon>Bacteria</taxon>
        <taxon>Bacillati</taxon>
        <taxon>Actinomycetota</taxon>
        <taxon>Actinomycetes</taxon>
        <taxon>Pseudonocardiales</taxon>
        <taxon>Pseudonocardiaceae</taxon>
    </lineage>
</organism>
<dbReference type="OrthoDB" id="3831302at2"/>
<evidence type="ECO:0000313" key="1">
    <source>
        <dbReference type="EMBL" id="TDV53669.1"/>
    </source>
</evidence>
<dbReference type="EMBL" id="SOCP01000004">
    <property type="protein sequence ID" value="TDV53669.1"/>
    <property type="molecule type" value="Genomic_DNA"/>
</dbReference>
<comment type="caution">
    <text evidence="1">The sequence shown here is derived from an EMBL/GenBank/DDBJ whole genome shotgun (WGS) entry which is preliminary data.</text>
</comment>
<dbReference type="Proteomes" id="UP000294927">
    <property type="component" value="Unassembled WGS sequence"/>
</dbReference>
<dbReference type="AlphaFoldDB" id="A0A4R7VW18"/>
<sequence>MGVRRLERSARRALDGLNQQLAAGLLATAAAPALAAVVDQHAAAVRDILTVGVESGAAVAGIVLLAGYAQGVQDHLRDRGIQLAVPTDTAGWLTASWFHVRLLAVCALAKNLHHSRPVTDLA</sequence>
<gene>
    <name evidence="1" type="ORF">CLV71_104137</name>
</gene>
<dbReference type="Pfam" id="PF19939">
    <property type="entry name" value="DUF6401"/>
    <property type="match status" value="1"/>
</dbReference>
<keyword evidence="2" id="KW-1185">Reference proteome</keyword>
<evidence type="ECO:0000313" key="2">
    <source>
        <dbReference type="Proteomes" id="UP000294927"/>
    </source>
</evidence>